<organism evidence="7 8">
    <name type="scientific">Streptomyces stephensoniae</name>
    <dbReference type="NCBI Taxonomy" id="3375367"/>
    <lineage>
        <taxon>Bacteria</taxon>
        <taxon>Bacillati</taxon>
        <taxon>Actinomycetota</taxon>
        <taxon>Actinomycetes</taxon>
        <taxon>Kitasatosporales</taxon>
        <taxon>Streptomycetaceae</taxon>
        <taxon>Streptomyces</taxon>
    </lineage>
</organism>
<name>A0ABU2WB51_9ACTN</name>
<dbReference type="Gene3D" id="1.10.1740.10">
    <property type="match status" value="1"/>
</dbReference>
<feature type="domain" description="RNA polymerase sigma-70 region 2" evidence="5">
    <location>
        <begin position="26"/>
        <end position="92"/>
    </location>
</feature>
<comment type="similarity">
    <text evidence="1">Belongs to the sigma-70 factor family. ECF subfamily.</text>
</comment>
<dbReference type="Pfam" id="PF08281">
    <property type="entry name" value="Sigma70_r4_2"/>
    <property type="match status" value="1"/>
</dbReference>
<keyword evidence="4" id="KW-0804">Transcription</keyword>
<evidence type="ECO:0000259" key="6">
    <source>
        <dbReference type="Pfam" id="PF08281"/>
    </source>
</evidence>
<dbReference type="PANTHER" id="PTHR43133">
    <property type="entry name" value="RNA POLYMERASE ECF-TYPE SIGMA FACTO"/>
    <property type="match status" value="1"/>
</dbReference>
<reference evidence="8" key="1">
    <citation type="submission" date="2023-07" db="EMBL/GenBank/DDBJ databases">
        <title>30 novel species of actinomycetes from the DSMZ collection.</title>
        <authorList>
            <person name="Nouioui I."/>
        </authorList>
    </citation>
    <scope>NUCLEOTIDE SEQUENCE [LARGE SCALE GENOMIC DNA]</scope>
    <source>
        <strain evidence="8">DSM 40932</strain>
    </source>
</reference>
<evidence type="ECO:0000256" key="1">
    <source>
        <dbReference type="ARBA" id="ARBA00010641"/>
    </source>
</evidence>
<dbReference type="InterPro" id="IPR013324">
    <property type="entry name" value="RNA_pol_sigma_r3/r4-like"/>
</dbReference>
<dbReference type="NCBIfam" id="TIGR02937">
    <property type="entry name" value="sigma70-ECF"/>
    <property type="match status" value="1"/>
</dbReference>
<dbReference type="InterPro" id="IPR013249">
    <property type="entry name" value="RNA_pol_sigma70_r4_t2"/>
</dbReference>
<dbReference type="InterPro" id="IPR039425">
    <property type="entry name" value="RNA_pol_sigma-70-like"/>
</dbReference>
<keyword evidence="8" id="KW-1185">Reference proteome</keyword>
<accession>A0ABU2WB51</accession>
<dbReference type="Gene3D" id="1.10.10.10">
    <property type="entry name" value="Winged helix-like DNA-binding domain superfamily/Winged helix DNA-binding domain"/>
    <property type="match status" value="1"/>
</dbReference>
<protein>
    <submittedName>
        <fullName evidence="7">RNA polymerase sigma factor</fullName>
    </submittedName>
</protein>
<evidence type="ECO:0000256" key="2">
    <source>
        <dbReference type="ARBA" id="ARBA00023015"/>
    </source>
</evidence>
<dbReference type="InterPro" id="IPR036388">
    <property type="entry name" value="WH-like_DNA-bd_sf"/>
</dbReference>
<sequence>MPGRSASTSDLVAAIADGDRRSFELLYRQYAPWLVARLRHRCADAAQVDDIVQETFVALWRACAEARQDEIRDIAGWLWRVASRRLVDAARAGGARNRLHRALRQLRGKPPERSAEDQVLADAEFGDVHDAMARLPADLRDVVQATVLDGLSTREASELLRIPPGTVKTRAMRARARLRDHIQQVRGQDT</sequence>
<dbReference type="Pfam" id="PF04542">
    <property type="entry name" value="Sigma70_r2"/>
    <property type="match status" value="1"/>
</dbReference>
<evidence type="ECO:0000259" key="5">
    <source>
        <dbReference type="Pfam" id="PF04542"/>
    </source>
</evidence>
<dbReference type="EMBL" id="JAVRFG010000071">
    <property type="protein sequence ID" value="MDT0495111.1"/>
    <property type="molecule type" value="Genomic_DNA"/>
</dbReference>
<feature type="domain" description="RNA polymerase sigma factor 70 region 4 type 2" evidence="6">
    <location>
        <begin position="127"/>
        <end position="178"/>
    </location>
</feature>
<keyword evidence="2" id="KW-0805">Transcription regulation</keyword>
<dbReference type="SUPFAM" id="SSF88946">
    <property type="entry name" value="Sigma2 domain of RNA polymerase sigma factors"/>
    <property type="match status" value="1"/>
</dbReference>
<dbReference type="InterPro" id="IPR013325">
    <property type="entry name" value="RNA_pol_sigma_r2"/>
</dbReference>
<evidence type="ECO:0000313" key="7">
    <source>
        <dbReference type="EMBL" id="MDT0495111.1"/>
    </source>
</evidence>
<comment type="caution">
    <text evidence="7">The sequence shown here is derived from an EMBL/GenBank/DDBJ whole genome shotgun (WGS) entry which is preliminary data.</text>
</comment>
<gene>
    <name evidence="7" type="ORF">RM717_31950</name>
</gene>
<proteinExistence type="inferred from homology"/>
<dbReference type="InterPro" id="IPR014284">
    <property type="entry name" value="RNA_pol_sigma-70_dom"/>
</dbReference>
<dbReference type="SUPFAM" id="SSF88659">
    <property type="entry name" value="Sigma3 and sigma4 domains of RNA polymerase sigma factors"/>
    <property type="match status" value="1"/>
</dbReference>
<evidence type="ECO:0000313" key="8">
    <source>
        <dbReference type="Proteomes" id="UP001180556"/>
    </source>
</evidence>
<evidence type="ECO:0000256" key="3">
    <source>
        <dbReference type="ARBA" id="ARBA00023082"/>
    </source>
</evidence>
<evidence type="ECO:0000256" key="4">
    <source>
        <dbReference type="ARBA" id="ARBA00023163"/>
    </source>
</evidence>
<keyword evidence="3" id="KW-0731">Sigma factor</keyword>
<dbReference type="PANTHER" id="PTHR43133:SF46">
    <property type="entry name" value="RNA POLYMERASE SIGMA-70 FACTOR ECF SUBFAMILY"/>
    <property type="match status" value="1"/>
</dbReference>
<dbReference type="InterPro" id="IPR007627">
    <property type="entry name" value="RNA_pol_sigma70_r2"/>
</dbReference>
<dbReference type="Proteomes" id="UP001180556">
    <property type="component" value="Unassembled WGS sequence"/>
</dbReference>
<dbReference type="RefSeq" id="WP_311605909.1">
    <property type="nucleotide sequence ID" value="NZ_JAVRFG010000071.1"/>
</dbReference>